<comment type="caution">
    <text evidence="1">The sequence shown here is derived from an EMBL/GenBank/DDBJ whole genome shotgun (WGS) entry which is preliminary data.</text>
</comment>
<gene>
    <name evidence="1" type="ORF">GKG38_10310</name>
</gene>
<protein>
    <submittedName>
        <fullName evidence="1">Uncharacterized protein</fullName>
    </submittedName>
</protein>
<name>A0A7K0ID25_9ACTN</name>
<sequence>MFEWECDPARDGRLTIAEYREQFREKVGRRAAISGHMGPKRGTAANLVKVRCTLDQVFDSFAIFTLDGGKRGKTARGRNLCIDFASVHSGETEIEWL</sequence>
<evidence type="ECO:0000313" key="1">
    <source>
        <dbReference type="EMBL" id="MSA95438.1"/>
    </source>
</evidence>
<accession>A0A7K0ID25</accession>
<reference evidence="1 2" key="1">
    <citation type="journal article" date="2019" name="Nat. Med.">
        <title>A library of human gut bacterial isolates paired with longitudinal multiomics data enables mechanistic microbiome research.</title>
        <authorList>
            <person name="Poyet M."/>
            <person name="Groussin M."/>
            <person name="Gibbons S.M."/>
            <person name="Avila-Pacheco J."/>
            <person name="Jiang X."/>
            <person name="Kearney S.M."/>
            <person name="Perrotta A.R."/>
            <person name="Berdy B."/>
            <person name="Zhao S."/>
            <person name="Lieberman T.D."/>
            <person name="Swanson P.K."/>
            <person name="Smith M."/>
            <person name="Roesemann S."/>
            <person name="Alexander J.E."/>
            <person name="Rich S.A."/>
            <person name="Livny J."/>
            <person name="Vlamakis H."/>
            <person name="Clish C."/>
            <person name="Bullock K."/>
            <person name="Deik A."/>
            <person name="Scott J."/>
            <person name="Pierce K.A."/>
            <person name="Xavier R.J."/>
            <person name="Alm E.J."/>
        </authorList>
    </citation>
    <scope>NUCLEOTIDE SEQUENCE [LARGE SCALE GENOMIC DNA]</scope>
    <source>
        <strain evidence="1 2">BIOML-A1</strain>
    </source>
</reference>
<dbReference type="Proteomes" id="UP000462865">
    <property type="component" value="Unassembled WGS sequence"/>
</dbReference>
<proteinExistence type="predicted"/>
<dbReference type="RefSeq" id="WP_154270564.1">
    <property type="nucleotide sequence ID" value="NZ_WKZA01000049.1"/>
</dbReference>
<dbReference type="EMBL" id="WKZA01000049">
    <property type="protein sequence ID" value="MSA95438.1"/>
    <property type="molecule type" value="Genomic_DNA"/>
</dbReference>
<evidence type="ECO:0000313" key="2">
    <source>
        <dbReference type="Proteomes" id="UP000462865"/>
    </source>
</evidence>
<organism evidence="1 2">
    <name type="scientific">Gordonibacter urolithinfaciens</name>
    <dbReference type="NCBI Taxonomy" id="1335613"/>
    <lineage>
        <taxon>Bacteria</taxon>
        <taxon>Bacillati</taxon>
        <taxon>Actinomycetota</taxon>
        <taxon>Coriobacteriia</taxon>
        <taxon>Eggerthellales</taxon>
        <taxon>Eggerthellaceae</taxon>
        <taxon>Gordonibacter</taxon>
    </lineage>
</organism>
<dbReference type="AlphaFoldDB" id="A0A7K0ID25"/>